<feature type="region of interest" description="Disordered" evidence="6">
    <location>
        <begin position="602"/>
        <end position="708"/>
    </location>
</feature>
<keyword evidence="8" id="KW-1185">Reference proteome</keyword>
<keyword evidence="4" id="KW-0324">Glycolysis</keyword>
<evidence type="ECO:0000313" key="8">
    <source>
        <dbReference type="Proteomes" id="UP001189429"/>
    </source>
</evidence>
<dbReference type="InterPro" id="IPR013785">
    <property type="entry name" value="Aldolase_TIM"/>
</dbReference>
<reference evidence="7" key="1">
    <citation type="submission" date="2023-10" db="EMBL/GenBank/DDBJ databases">
        <authorList>
            <person name="Chen Y."/>
            <person name="Shah S."/>
            <person name="Dougan E. K."/>
            <person name="Thang M."/>
            <person name="Chan C."/>
        </authorList>
    </citation>
    <scope>NUCLEOTIDE SEQUENCE [LARGE SCALE GENOMIC DNA]</scope>
</reference>
<comment type="pathway">
    <text evidence="1">Carbohydrate degradation; glycolysis; D-glyceraldehyde 3-phosphate and glycerone phosphate from D-glucose: step 4/4.</text>
</comment>
<accession>A0ABN9WRU4</accession>
<evidence type="ECO:0000256" key="2">
    <source>
        <dbReference type="ARBA" id="ARBA00010387"/>
    </source>
</evidence>
<organism evidence="7 8">
    <name type="scientific">Prorocentrum cordatum</name>
    <dbReference type="NCBI Taxonomy" id="2364126"/>
    <lineage>
        <taxon>Eukaryota</taxon>
        <taxon>Sar</taxon>
        <taxon>Alveolata</taxon>
        <taxon>Dinophyceae</taxon>
        <taxon>Prorocentrales</taxon>
        <taxon>Prorocentraceae</taxon>
        <taxon>Prorocentrum</taxon>
    </lineage>
</organism>
<evidence type="ECO:0000256" key="6">
    <source>
        <dbReference type="SAM" id="MobiDB-lite"/>
    </source>
</evidence>
<proteinExistence type="inferred from homology"/>
<dbReference type="Proteomes" id="UP001189429">
    <property type="component" value="Unassembled WGS sequence"/>
</dbReference>
<evidence type="ECO:0000313" key="7">
    <source>
        <dbReference type="EMBL" id="CAK0887847.1"/>
    </source>
</evidence>
<dbReference type="InterPro" id="IPR000741">
    <property type="entry name" value="FBA_I"/>
</dbReference>
<protein>
    <recommendedName>
        <fullName evidence="3">fructose-bisphosphate aldolase</fullName>
        <ecNumber evidence="3">4.1.2.13</ecNumber>
    </recommendedName>
</protein>
<sequence>MAVPTKEVQIIKVETSDGFFVALDQTASRNDPILQRYGVPVETFDKGELSRKLHQMRSRIFTDPKFNGSRVIATTLSEDSMDRKVSGMPTAKYLWQVKHVVPFLRVDRQYAKETNGVRLINDTSKLDKLLDKACSAGMFGTKARNSIRLANAAGIKAVVDQQFEIASKVMAKGLVPILMPEVDISSPDKGACEELLLDALMAGLQKLRSDEKVIFWLTLPTKSNQYFPLIHHPNSIRLVALSGGYNRGESCQMLKQNCGMVAGFGRAFTEEMRYSMSDKDFSKVLDEACEQVFRVSKRMPVREEQAVKVSGQEGFFVALDQTGNNTRRILESYGWASDELGDQTSLQAKLHAFRARVFTHPRFNGSRVIGVLLSTDTMDMEIAQLPTPQYLWEQKKVVPFLRVDRGVMDEADGVQLMRDIPRLPATLEKATQLGFFGVKHRNIVLQPNSYGIKQAVEQQFEVARLGLKAGLVPIIQIEVDINSPDKADCERILRQSLMSGLRTIDKKDKVILLLSIPTKADAFRPLMEHDQVLRVLASSGGYRREQACDKLRENAGLVASFGRAFLDAMNRRQTDNEFARAMDESCDAIFQASRQRADAFLPAAGGAAPGDEPRGQARKSTRAQSCGDELSEHEARSKSNARKMTDPQAPEPHARTGSKASRGPPKKSVAAPAPKKREAEGADADADSSSDPVTPDQVSSPCERDDSP</sequence>
<evidence type="ECO:0000256" key="3">
    <source>
        <dbReference type="ARBA" id="ARBA00013068"/>
    </source>
</evidence>
<dbReference type="SUPFAM" id="SSF51569">
    <property type="entry name" value="Aldolase"/>
    <property type="match status" value="2"/>
</dbReference>
<comment type="caution">
    <text evidence="7">The sequence shown here is derived from an EMBL/GenBank/DDBJ whole genome shotgun (WGS) entry which is preliminary data.</text>
</comment>
<dbReference type="PANTHER" id="PTHR11627">
    <property type="entry name" value="FRUCTOSE-BISPHOSPHATE ALDOLASE"/>
    <property type="match status" value="1"/>
</dbReference>
<name>A0ABN9WRU4_9DINO</name>
<evidence type="ECO:0000256" key="4">
    <source>
        <dbReference type="ARBA" id="ARBA00023152"/>
    </source>
</evidence>
<dbReference type="Gene3D" id="3.20.20.70">
    <property type="entry name" value="Aldolase class I"/>
    <property type="match status" value="2"/>
</dbReference>
<gene>
    <name evidence="7" type="ORF">PCOR1329_LOCUS68794</name>
</gene>
<dbReference type="EMBL" id="CAUYUJ010018993">
    <property type="protein sequence ID" value="CAK0887847.1"/>
    <property type="molecule type" value="Genomic_DNA"/>
</dbReference>
<evidence type="ECO:0000256" key="5">
    <source>
        <dbReference type="ARBA" id="ARBA00023239"/>
    </source>
</evidence>
<comment type="similarity">
    <text evidence="2">Belongs to the class I fructose-bisphosphate aldolase family.</text>
</comment>
<dbReference type="EC" id="4.1.2.13" evidence="3"/>
<evidence type="ECO:0000256" key="1">
    <source>
        <dbReference type="ARBA" id="ARBA00004714"/>
    </source>
</evidence>
<keyword evidence="5" id="KW-0456">Lyase</keyword>